<evidence type="ECO:0000313" key="1">
    <source>
        <dbReference type="EMBL" id="CAD2216725.1"/>
    </source>
</evidence>
<protein>
    <submittedName>
        <fullName evidence="1">Uncharacterized protein</fullName>
    </submittedName>
</protein>
<dbReference type="AlphaFoldDB" id="A0A7G2CBB1"/>
<dbReference type="OrthoDB" id="278120at2759"/>
<dbReference type="Gene3D" id="2.40.370.10">
    <property type="entry name" value="AttH-like domain"/>
    <property type="match status" value="1"/>
</dbReference>
<proteinExistence type="predicted"/>
<dbReference type="Pfam" id="PF17186">
    <property type="entry name" value="Lipocalin_9"/>
    <property type="match status" value="1"/>
</dbReference>
<reference evidence="1 2" key="1">
    <citation type="submission" date="2020-08" db="EMBL/GenBank/DDBJ databases">
        <authorList>
            <person name="Newling K."/>
            <person name="Davey J."/>
            <person name="Forrester S."/>
        </authorList>
    </citation>
    <scope>NUCLEOTIDE SEQUENCE [LARGE SCALE GENOMIC DNA]</scope>
    <source>
        <strain evidence="2">Crithidia deanei Carvalho (ATCC PRA-265)</strain>
    </source>
</reference>
<gene>
    <name evidence="1" type="ORF">ADEAN_000419800</name>
</gene>
<dbReference type="InterPro" id="IPR023374">
    <property type="entry name" value="AttH-like_dom_sf"/>
</dbReference>
<dbReference type="Proteomes" id="UP000515908">
    <property type="component" value="Chromosome 07"/>
</dbReference>
<accession>A0A7G2CBB1</accession>
<dbReference type="SUPFAM" id="SSF159245">
    <property type="entry name" value="AttH-like"/>
    <property type="match status" value="1"/>
</dbReference>
<evidence type="ECO:0000313" key="2">
    <source>
        <dbReference type="Proteomes" id="UP000515908"/>
    </source>
</evidence>
<sequence length="807" mass="90928">MQYQEKSAEGPEKRAKLEEIEKEQKDMYERMRDSWPSGITEHAEGNIPSTNLRNLVFNDEAPHVCGTETYSIYSRLGTSLRFGVSATIKLIAVVSDTNPPEGNENLVMASVLNWAVVDNKSKKYYRFSYLDHRSPIVLPNLIAKRQVRGETHLMQAIMEQLVQDELILPDQLLQEPSEIYVHELNMTIGSTKFEQVIPKGPDGKPQIPYYKLHLEGTTHEKSGDDLSEEVTAVVDIEFQPRVIPMLDGVRGVISNGLWEDDKFGFQVPNCVVKSASVRIVRASDQLEVARELNVTKGSVWMDHNFGGVLPRSPEEASFLHQLRKKREAAKVDTEEVQYRIMVRLYNESLTCACVTRFLDSDDKTTNVFSIVQNGKEKVSFGYQGEGISLEPVPSSQYRSTETGILYATQWKLKTPMYEEKSLELTVTACLQSQEFTTVLAFPSFYEGIADVTGEIVSADGSREAVLGDAFITCRGKGKHVECEKVNELYHNAVRGELLKEEVAKGGNWEQIANGPALGAVSVVGVLKKMQMIPFPDEHKMIYGALLGTCGYILHHHEDQEKVHQALEWCYKMWLKYYGNAQLDVLSLSMRSFMLRELGLVMHEKCGKWSRKAVALDIAVPRLARDNPSTAAKEVKGVRTLPSPEQVGTPAAELDVTMLKSVLEGPWEFDATESQGSLVAVLREQNVGVMWRYLLDHQEPKYDITVGPDSLTINVKTLLNRKRFNYPLNGSTLVWRCPARGDVTSNAAVLDEGRTFYVETYVGSGIERTWFFEDEQGRLVEHRNYYPSKTAPTPTASSVHFFKKLNDE</sequence>
<keyword evidence="2" id="KW-1185">Reference proteome</keyword>
<dbReference type="EMBL" id="LR877151">
    <property type="protein sequence ID" value="CAD2216725.1"/>
    <property type="molecule type" value="Genomic_DNA"/>
</dbReference>
<name>A0A7G2CBB1_9TRYP</name>
<dbReference type="VEuPathDB" id="TriTrypDB:ADEAN_000419800"/>
<organism evidence="1 2">
    <name type="scientific">Angomonas deanei</name>
    <dbReference type="NCBI Taxonomy" id="59799"/>
    <lineage>
        <taxon>Eukaryota</taxon>
        <taxon>Discoba</taxon>
        <taxon>Euglenozoa</taxon>
        <taxon>Kinetoplastea</taxon>
        <taxon>Metakinetoplastina</taxon>
        <taxon>Trypanosomatida</taxon>
        <taxon>Trypanosomatidae</taxon>
        <taxon>Strigomonadinae</taxon>
        <taxon>Angomonas</taxon>
    </lineage>
</organism>